<name>A0AA92R5I6_9VIBR</name>
<evidence type="ECO:0000313" key="3">
    <source>
        <dbReference type="Proteomes" id="UP000596337"/>
    </source>
</evidence>
<proteinExistence type="predicted"/>
<accession>A0AA92R5I6</accession>
<dbReference type="Proteomes" id="UP000596337">
    <property type="component" value="Plasmid pSLV18-213K"/>
</dbReference>
<dbReference type="Gene3D" id="3.40.50.880">
    <property type="match status" value="1"/>
</dbReference>
<dbReference type="SUPFAM" id="SSF52317">
    <property type="entry name" value="Class I glutamine amidotransferase-like"/>
    <property type="match status" value="1"/>
</dbReference>
<geneLocation type="plasmid" evidence="2 3">
    <name>pSLV18-213K</name>
</geneLocation>
<dbReference type="GO" id="GO:0005737">
    <property type="term" value="C:cytoplasm"/>
    <property type="evidence" value="ECO:0007669"/>
    <property type="project" value="TreeGrafter"/>
</dbReference>
<dbReference type="InterPro" id="IPR050325">
    <property type="entry name" value="Prot/Nucl_acid_deglycase"/>
</dbReference>
<gene>
    <name evidence="2" type="ORF">JOS67_00495</name>
</gene>
<evidence type="ECO:0000313" key="2">
    <source>
        <dbReference type="EMBL" id="QRG81485.1"/>
    </source>
</evidence>
<dbReference type="CDD" id="cd03135">
    <property type="entry name" value="GATase1_DJ-1"/>
    <property type="match status" value="1"/>
</dbReference>
<dbReference type="InterPro" id="IPR002818">
    <property type="entry name" value="DJ-1/PfpI"/>
</dbReference>
<feature type="domain" description="DJ-1/PfpI" evidence="1">
    <location>
        <begin position="10"/>
        <end position="172"/>
    </location>
</feature>
<keyword evidence="2" id="KW-0614">Plasmid</keyword>
<dbReference type="EMBL" id="CP069194">
    <property type="protein sequence ID" value="QRG81485.1"/>
    <property type="molecule type" value="Genomic_DNA"/>
</dbReference>
<dbReference type="RefSeq" id="WP_203346308.1">
    <property type="nucleotide sequence ID" value="NZ_CP069194.1"/>
</dbReference>
<dbReference type="PANTHER" id="PTHR48094:SF12">
    <property type="entry name" value="PARKINSON DISEASE PROTEIN 7 HOMOLOG"/>
    <property type="match status" value="1"/>
</dbReference>
<evidence type="ECO:0000259" key="1">
    <source>
        <dbReference type="Pfam" id="PF01965"/>
    </source>
</evidence>
<dbReference type="AlphaFoldDB" id="A0AA92R5I6"/>
<sequence>MAETQTVVPRVALLLADGFEDAEAVIVIDILRRLDIHVDVLSCMETTQLATYFHTRITADDTLANCFDNNYDAIAMVGGPKNTDNMTVNEMALAFIKRHIELDKWICALCSAPAKVLSKNGLLQGREYSTGDNLISAFPDGKYVDQKVVVADKFITGKGLGVAFEFSFTVAEKLLPENVAKVDHQANHIYFEYWKK</sequence>
<organism evidence="2 3">
    <name type="scientific">Vibrio diabolicus</name>
    <dbReference type="NCBI Taxonomy" id="50719"/>
    <lineage>
        <taxon>Bacteria</taxon>
        <taxon>Pseudomonadati</taxon>
        <taxon>Pseudomonadota</taxon>
        <taxon>Gammaproteobacteria</taxon>
        <taxon>Vibrionales</taxon>
        <taxon>Vibrionaceae</taxon>
        <taxon>Vibrio</taxon>
        <taxon>Vibrio diabolicus subgroup</taxon>
    </lineage>
</organism>
<dbReference type="PANTHER" id="PTHR48094">
    <property type="entry name" value="PROTEIN/NUCLEIC ACID DEGLYCASE DJ-1-RELATED"/>
    <property type="match status" value="1"/>
</dbReference>
<protein>
    <submittedName>
        <fullName evidence="2">DJ-1/PfpI family protein</fullName>
    </submittedName>
</protein>
<reference evidence="2 3" key="1">
    <citation type="submission" date="2021-01" db="EMBL/GenBank/DDBJ databases">
        <title>Characterization of a novel blaVMB-2- harboring plasmid in Vibrio diabolicus.</title>
        <authorList>
            <person name="Liu M."/>
        </authorList>
    </citation>
    <scope>NUCLEOTIDE SEQUENCE [LARGE SCALE GENOMIC DNA]</scope>
    <source>
        <strain evidence="2 3">SLV18</strain>
        <plasmid evidence="2 3">pSLV18-213K</plasmid>
    </source>
</reference>
<dbReference type="Pfam" id="PF01965">
    <property type="entry name" value="DJ-1_PfpI"/>
    <property type="match status" value="1"/>
</dbReference>
<dbReference type="InterPro" id="IPR029062">
    <property type="entry name" value="Class_I_gatase-like"/>
</dbReference>